<keyword evidence="4" id="KW-0223">Dioxygenase</keyword>
<dbReference type="GO" id="GO:0046872">
    <property type="term" value="F:metal ion binding"/>
    <property type="evidence" value="ECO:0007669"/>
    <property type="project" value="UniProtKB-UniRule"/>
</dbReference>
<evidence type="ECO:0000256" key="3">
    <source>
        <dbReference type="ARBA" id="ARBA00023004"/>
    </source>
</evidence>
<dbReference type="GO" id="GO:0033754">
    <property type="term" value="F:indoleamine 2,3-dioxygenase activity"/>
    <property type="evidence" value="ECO:0007669"/>
    <property type="project" value="UniProtKB-EC"/>
</dbReference>
<dbReference type="InterPro" id="IPR000898">
    <property type="entry name" value="Indolamine_dOase"/>
</dbReference>
<evidence type="ECO:0000313" key="6">
    <source>
        <dbReference type="Proteomes" id="UP000053841"/>
    </source>
</evidence>
<dbReference type="KEGG" id="bze:COCCADRAFT_8858"/>
<dbReference type="PANTHER" id="PTHR28657">
    <property type="entry name" value="INDOLEAMINE 2,3-DIOXYGENASE"/>
    <property type="match status" value="1"/>
</dbReference>
<reference evidence="5 6" key="1">
    <citation type="journal article" date="2013" name="PLoS Genet.">
        <title>Comparative genome structure, secondary metabolite, and effector coding capacity across Cochliobolus pathogens.</title>
        <authorList>
            <person name="Condon B.J."/>
            <person name="Leng Y."/>
            <person name="Wu D."/>
            <person name="Bushley K.E."/>
            <person name="Ohm R.A."/>
            <person name="Otillar R."/>
            <person name="Martin J."/>
            <person name="Schackwitz W."/>
            <person name="Grimwood J."/>
            <person name="MohdZainudin N."/>
            <person name="Xue C."/>
            <person name="Wang R."/>
            <person name="Manning V.A."/>
            <person name="Dhillon B."/>
            <person name="Tu Z.J."/>
            <person name="Steffenson B.J."/>
            <person name="Salamov A."/>
            <person name="Sun H."/>
            <person name="Lowry S."/>
            <person name="LaButti K."/>
            <person name="Han J."/>
            <person name="Copeland A."/>
            <person name="Lindquist E."/>
            <person name="Barry K."/>
            <person name="Schmutz J."/>
            <person name="Baker S.E."/>
            <person name="Ciuffetti L.M."/>
            <person name="Grigoriev I.V."/>
            <person name="Zhong S."/>
            <person name="Turgeon B.G."/>
        </authorList>
    </citation>
    <scope>NUCLEOTIDE SEQUENCE [LARGE SCALE GENOMIC DNA]</scope>
    <source>
        <strain evidence="5 6">26-R-13</strain>
    </source>
</reference>
<dbReference type="Gene3D" id="1.20.58.480">
    <property type="match status" value="1"/>
</dbReference>
<keyword evidence="4" id="KW-0349">Heme</keyword>
<gene>
    <name evidence="5" type="ORF">COCCADRAFT_8858</name>
</gene>
<proteinExistence type="inferred from homology"/>
<keyword evidence="2 4" id="KW-0479">Metal-binding</keyword>
<dbReference type="GeneID" id="19152598"/>
<evidence type="ECO:0000313" key="5">
    <source>
        <dbReference type="EMBL" id="EUC28830.1"/>
    </source>
</evidence>
<dbReference type="RefSeq" id="XP_007716855.1">
    <property type="nucleotide sequence ID" value="XM_007718665.1"/>
</dbReference>
<dbReference type="InterPro" id="IPR037217">
    <property type="entry name" value="Trp/Indoleamine_2_3_dOase-like"/>
</dbReference>
<dbReference type="GO" id="GO:0020037">
    <property type="term" value="F:heme binding"/>
    <property type="evidence" value="ECO:0007669"/>
    <property type="project" value="UniProtKB-UniRule"/>
</dbReference>
<dbReference type="HOGENOM" id="CLU_2196477_0_0_1"/>
<dbReference type="OrthoDB" id="540174at2759"/>
<evidence type="ECO:0000256" key="4">
    <source>
        <dbReference type="RuleBase" id="RU369119"/>
    </source>
</evidence>
<protein>
    <recommendedName>
        <fullName evidence="4">Indoleamine 2,3-dioxygenase</fullName>
        <ecNumber evidence="4">1.13.11.52</ecNumber>
    </recommendedName>
</protein>
<dbReference type="AlphaFoldDB" id="W6XUH4"/>
<organism evidence="5 6">
    <name type="scientific">Cochliobolus carbonum (strain 26-R-13)</name>
    <name type="common">Maize leaf spot fungus</name>
    <name type="synonym">Bipolaris zeicola</name>
    <dbReference type="NCBI Taxonomy" id="930089"/>
    <lineage>
        <taxon>Eukaryota</taxon>
        <taxon>Fungi</taxon>
        <taxon>Dikarya</taxon>
        <taxon>Ascomycota</taxon>
        <taxon>Pezizomycotina</taxon>
        <taxon>Dothideomycetes</taxon>
        <taxon>Pleosporomycetidae</taxon>
        <taxon>Pleosporales</taxon>
        <taxon>Pleosporineae</taxon>
        <taxon>Pleosporaceae</taxon>
        <taxon>Bipolaris</taxon>
    </lineage>
</organism>
<keyword evidence="4" id="KW-0560">Oxidoreductase</keyword>
<evidence type="ECO:0000256" key="2">
    <source>
        <dbReference type="ARBA" id="ARBA00022723"/>
    </source>
</evidence>
<accession>W6XUH4</accession>
<keyword evidence="6" id="KW-1185">Reference proteome</keyword>
<dbReference type="Proteomes" id="UP000053841">
    <property type="component" value="Unassembled WGS sequence"/>
</dbReference>
<evidence type="ECO:0000256" key="1">
    <source>
        <dbReference type="ARBA" id="ARBA00007119"/>
    </source>
</evidence>
<comment type="function">
    <text evidence="4">Produces N-formyl-kynurenine through the oxidation of tryptophan.</text>
</comment>
<comment type="catalytic activity">
    <reaction evidence="4">
        <text>L-tryptophan + O2 = N-formyl-L-kynurenine</text>
        <dbReference type="Rhea" id="RHEA:24536"/>
        <dbReference type="ChEBI" id="CHEBI:15379"/>
        <dbReference type="ChEBI" id="CHEBI:57912"/>
        <dbReference type="ChEBI" id="CHEBI:58629"/>
    </reaction>
</comment>
<dbReference type="EMBL" id="KI964784">
    <property type="protein sequence ID" value="EUC28830.1"/>
    <property type="molecule type" value="Genomic_DNA"/>
</dbReference>
<dbReference type="PANTHER" id="PTHR28657:SF5">
    <property type="entry name" value="INDOLEAMINE 2,3-DIOXYGENASE"/>
    <property type="match status" value="1"/>
</dbReference>
<name>W6XUH4_COCC2</name>
<dbReference type="GO" id="GO:0019441">
    <property type="term" value="P:L-tryptophan catabolic process to kynurenine"/>
    <property type="evidence" value="ECO:0007669"/>
    <property type="project" value="UniProtKB-UniRule"/>
</dbReference>
<dbReference type="EC" id="1.13.11.52" evidence="4"/>
<dbReference type="SUPFAM" id="SSF140959">
    <property type="entry name" value="Indolic compounds 2,3-dioxygenase-like"/>
    <property type="match status" value="1"/>
</dbReference>
<keyword evidence="3 4" id="KW-0408">Iron</keyword>
<dbReference type="Pfam" id="PF01231">
    <property type="entry name" value="IDO"/>
    <property type="match status" value="1"/>
</dbReference>
<comment type="similarity">
    <text evidence="1 4">Belongs to the indoleamine 2,3-dioxygenase family.</text>
</comment>
<sequence length="108" mass="12740">MVPTATFAAYCLYNWLLRDANTTMRLETLSKDVDFTGLAEESWFFGIFAAIEWIDARFLHDTMPFFDRIQQLSVLEFLHSTKLLTDYIREIQAMLLRMREGCDPEIVY</sequence>